<dbReference type="OrthoDB" id="166809at2759"/>
<accession>A0A8T1WP64</accession>
<sequence length="413" mass="45362">MMETQVQYKNTLETFENALLQLCHAASMRGVFAGAMAAVALSSALCAAAPKVDIKIISRPRPEEEVPPVLIPIPSRDPFPAFQGPFVDNIESLPCVREGREMQEGKAYILDLCLLANVTIEAKIDPRVEVEVKVTEGVPEGPSTTEDGDDETAKLDDPVSEEKEGPEIPTILGIFRGWKIDPITLNYKYMVYDDGDDCMDNDHYSMMVELVPSSNPESDTKLYGLKKTGMCTFKASLLTYVPEEDRLAGQGIHTPGVVDISGAEASLPVICGKMKCRYGDISKRVRGLSDQIRDVQDTMAKGSVNVNTLFTNMTLEASKNTLESATQILEKSLELFHEIEDLQRSLTNDFLGREDAAKKEIAKQEAEDKKREAKKQATAATDNLVEEQAADTVAEEQDAAHVVVKQDQVTAES</sequence>
<feature type="compositionally biased region" description="Basic and acidic residues" evidence="1">
    <location>
        <begin position="151"/>
        <end position="165"/>
    </location>
</feature>
<comment type="caution">
    <text evidence="2">The sequence shown here is derived from an EMBL/GenBank/DDBJ whole genome shotgun (WGS) entry which is preliminary data.</text>
</comment>
<feature type="region of interest" description="Disordered" evidence="1">
    <location>
        <begin position="362"/>
        <end position="398"/>
    </location>
</feature>
<evidence type="ECO:0000256" key="1">
    <source>
        <dbReference type="SAM" id="MobiDB-lite"/>
    </source>
</evidence>
<feature type="compositionally biased region" description="Acidic residues" evidence="1">
    <location>
        <begin position="384"/>
        <end position="397"/>
    </location>
</feature>
<gene>
    <name evidence="2" type="ORF">PHYPSEUDO_004463</name>
</gene>
<dbReference type="AlphaFoldDB" id="A0A8T1WP64"/>
<evidence type="ECO:0000313" key="2">
    <source>
        <dbReference type="EMBL" id="KAG7393700.1"/>
    </source>
</evidence>
<dbReference type="EMBL" id="JAGDFM010000002">
    <property type="protein sequence ID" value="KAG7393700.1"/>
    <property type="molecule type" value="Genomic_DNA"/>
</dbReference>
<protein>
    <submittedName>
        <fullName evidence="2">Uncharacterized protein</fullName>
    </submittedName>
</protein>
<name>A0A8T1WP64_9STRA</name>
<dbReference type="Proteomes" id="UP000694044">
    <property type="component" value="Unassembled WGS sequence"/>
</dbReference>
<feature type="compositionally biased region" description="Basic and acidic residues" evidence="1">
    <location>
        <begin position="362"/>
        <end position="375"/>
    </location>
</feature>
<keyword evidence="3" id="KW-1185">Reference proteome</keyword>
<reference evidence="2" key="1">
    <citation type="submission" date="2021-02" db="EMBL/GenBank/DDBJ databases">
        <authorList>
            <person name="Palmer J.M."/>
        </authorList>
    </citation>
    <scope>NUCLEOTIDE SEQUENCE</scope>
    <source>
        <strain evidence="2">SCRP734</strain>
    </source>
</reference>
<proteinExistence type="predicted"/>
<feature type="region of interest" description="Disordered" evidence="1">
    <location>
        <begin position="136"/>
        <end position="165"/>
    </location>
</feature>
<evidence type="ECO:0000313" key="3">
    <source>
        <dbReference type="Proteomes" id="UP000694044"/>
    </source>
</evidence>
<organism evidence="2 3">
    <name type="scientific">Phytophthora pseudosyringae</name>
    <dbReference type="NCBI Taxonomy" id="221518"/>
    <lineage>
        <taxon>Eukaryota</taxon>
        <taxon>Sar</taxon>
        <taxon>Stramenopiles</taxon>
        <taxon>Oomycota</taxon>
        <taxon>Peronosporomycetes</taxon>
        <taxon>Peronosporales</taxon>
        <taxon>Peronosporaceae</taxon>
        <taxon>Phytophthora</taxon>
    </lineage>
</organism>